<evidence type="ECO:0000313" key="2">
    <source>
        <dbReference type="Proteomes" id="UP001204144"/>
    </source>
</evidence>
<name>A0AAE3H327_9BACT</name>
<gene>
    <name evidence="1" type="ORF">EGI31_14675</name>
</gene>
<sequence>MYPELEKVGGLQNAIDFEFVKFNSNLRVLRESNLDEFPLNFSLIKNGKKFSQVYIGAEEKLYLPDFWKDGVCLANGHTKNISELIQVIDYWLCNEVTTRELADKFSFVSPNEKAFAFDDNKEVEYTWNLILQDKFNTELIEFVKIAIKDEVLSKLFPFTSLYTLCFSRCTGYPYDTEDLPNVTPKQFENFVPIKEKKSIEEQDRNKFETLFVVTKNRNEYLGEGNAEEALKIVKANLLDNVQPARKGTADG</sequence>
<dbReference type="Proteomes" id="UP001204144">
    <property type="component" value="Unassembled WGS sequence"/>
</dbReference>
<proteinExistence type="predicted"/>
<comment type="caution">
    <text evidence="1">The sequence shown here is derived from an EMBL/GenBank/DDBJ whole genome shotgun (WGS) entry which is preliminary data.</text>
</comment>
<dbReference type="AlphaFoldDB" id="A0AAE3H327"/>
<protein>
    <submittedName>
        <fullName evidence="1">Uncharacterized protein</fullName>
    </submittedName>
</protein>
<dbReference type="InterPro" id="IPR045682">
    <property type="entry name" value="DUF6193"/>
</dbReference>
<accession>A0AAE3H327</accession>
<dbReference type="EMBL" id="RJUF01000094">
    <property type="protein sequence ID" value="MCP9764194.1"/>
    <property type="molecule type" value="Genomic_DNA"/>
</dbReference>
<organism evidence="1 2">
    <name type="scientific">Lacihabitans soyangensis</name>
    <dbReference type="NCBI Taxonomy" id="869394"/>
    <lineage>
        <taxon>Bacteria</taxon>
        <taxon>Pseudomonadati</taxon>
        <taxon>Bacteroidota</taxon>
        <taxon>Cytophagia</taxon>
        <taxon>Cytophagales</taxon>
        <taxon>Leadbetterellaceae</taxon>
        <taxon>Lacihabitans</taxon>
    </lineage>
</organism>
<dbReference type="Pfam" id="PF19692">
    <property type="entry name" value="DUF6193"/>
    <property type="match status" value="1"/>
</dbReference>
<keyword evidence="2" id="KW-1185">Reference proteome</keyword>
<evidence type="ECO:0000313" key="1">
    <source>
        <dbReference type="EMBL" id="MCP9764194.1"/>
    </source>
</evidence>
<reference evidence="1 2" key="1">
    <citation type="submission" date="2018-11" db="EMBL/GenBank/DDBJ databases">
        <title>Novel bacteria species description.</title>
        <authorList>
            <person name="Han J.-H."/>
        </authorList>
    </citation>
    <scope>NUCLEOTIDE SEQUENCE [LARGE SCALE GENOMIC DNA]</scope>
    <source>
        <strain evidence="1 2">KCTC23259</strain>
    </source>
</reference>